<dbReference type="EMBL" id="JAACJM010000088">
    <property type="protein sequence ID" value="KAF5348035.1"/>
    <property type="molecule type" value="Genomic_DNA"/>
</dbReference>
<dbReference type="OrthoDB" id="2654851at2759"/>
<evidence type="ECO:0000313" key="4">
    <source>
        <dbReference type="Proteomes" id="UP000559256"/>
    </source>
</evidence>
<feature type="compositionally biased region" description="Low complexity" evidence="1">
    <location>
        <begin position="31"/>
        <end position="45"/>
    </location>
</feature>
<dbReference type="PANTHER" id="PTHR10622:SF10">
    <property type="entry name" value="HET DOMAIN-CONTAINING PROTEIN"/>
    <property type="match status" value="1"/>
</dbReference>
<protein>
    <recommendedName>
        <fullName evidence="2">Heterokaryon incompatibility domain-containing protein</fullName>
    </recommendedName>
</protein>
<dbReference type="AlphaFoldDB" id="A0A8H5CU92"/>
<gene>
    <name evidence="3" type="ORF">D9758_010057</name>
</gene>
<evidence type="ECO:0000259" key="2">
    <source>
        <dbReference type="Pfam" id="PF06985"/>
    </source>
</evidence>
<sequence length="473" mass="53336">MCSIGRFKASLCRSLVASSINIVPVLPQTARVASPRSSRNSSMLSDQFSSQIQSMTPSSKSSLALPNGSGTGSPLVPKNTGNVTMERRTKRRKFVSDLKGLALKPSHDQLYSGNSYHIHEDLTKSSTKASEDWTEHFSEVWATPRTYAEDGKDHSLTTLGTALRRSRSWTSSPRTGLGTRDYSAKMKHFWSTSILSAGQGGDVSFIKAAVATTLHRIEEGDAIPPYAILSHRWGKQADEVGYQELFNKRPTTETLQKTGYQKIIAACKQALVHGLQYLWVDTCCINQHDKDDVHRNIKSMFAYYQHSRICFAYLVDVDGEDFRDSVWFTRGWTLQELLAPLDVIFFNCNWESIGRRNDRSQEISFITGIPEDVIKGETHIHEVDVEEKMFWSAHRETSRPPDQAYCLFGILEVSVEPNYDEDAETAFSRLCEAWFRKFSEESGGRRIMVPTLWVFEIEISGAQGQRGLDLSFA</sequence>
<dbReference type="InterPro" id="IPR010730">
    <property type="entry name" value="HET"/>
</dbReference>
<organism evidence="3 4">
    <name type="scientific">Tetrapyrgos nigripes</name>
    <dbReference type="NCBI Taxonomy" id="182062"/>
    <lineage>
        <taxon>Eukaryota</taxon>
        <taxon>Fungi</taxon>
        <taxon>Dikarya</taxon>
        <taxon>Basidiomycota</taxon>
        <taxon>Agaricomycotina</taxon>
        <taxon>Agaricomycetes</taxon>
        <taxon>Agaricomycetidae</taxon>
        <taxon>Agaricales</taxon>
        <taxon>Marasmiineae</taxon>
        <taxon>Marasmiaceae</taxon>
        <taxon>Tetrapyrgos</taxon>
    </lineage>
</organism>
<dbReference type="PANTHER" id="PTHR10622">
    <property type="entry name" value="HET DOMAIN-CONTAINING PROTEIN"/>
    <property type="match status" value="1"/>
</dbReference>
<feature type="compositionally biased region" description="Polar residues" evidence="1">
    <location>
        <begin position="46"/>
        <end position="64"/>
    </location>
</feature>
<feature type="domain" description="Heterokaryon incompatibility" evidence="2">
    <location>
        <begin position="226"/>
        <end position="318"/>
    </location>
</feature>
<reference evidence="3 4" key="1">
    <citation type="journal article" date="2020" name="ISME J.">
        <title>Uncovering the hidden diversity of litter-decomposition mechanisms in mushroom-forming fungi.</title>
        <authorList>
            <person name="Floudas D."/>
            <person name="Bentzer J."/>
            <person name="Ahren D."/>
            <person name="Johansson T."/>
            <person name="Persson P."/>
            <person name="Tunlid A."/>
        </authorList>
    </citation>
    <scope>NUCLEOTIDE SEQUENCE [LARGE SCALE GENOMIC DNA]</scope>
    <source>
        <strain evidence="3 4">CBS 291.85</strain>
    </source>
</reference>
<accession>A0A8H5CU92</accession>
<dbReference type="Proteomes" id="UP000559256">
    <property type="component" value="Unassembled WGS sequence"/>
</dbReference>
<keyword evidence="4" id="KW-1185">Reference proteome</keyword>
<proteinExistence type="predicted"/>
<feature type="region of interest" description="Disordered" evidence="1">
    <location>
        <begin position="30"/>
        <end position="86"/>
    </location>
</feature>
<comment type="caution">
    <text evidence="3">The sequence shown here is derived from an EMBL/GenBank/DDBJ whole genome shotgun (WGS) entry which is preliminary data.</text>
</comment>
<evidence type="ECO:0000313" key="3">
    <source>
        <dbReference type="EMBL" id="KAF5348035.1"/>
    </source>
</evidence>
<dbReference type="Pfam" id="PF06985">
    <property type="entry name" value="HET"/>
    <property type="match status" value="1"/>
</dbReference>
<name>A0A8H5CU92_9AGAR</name>
<evidence type="ECO:0000256" key="1">
    <source>
        <dbReference type="SAM" id="MobiDB-lite"/>
    </source>
</evidence>